<feature type="region of interest" description="Disordered" evidence="1">
    <location>
        <begin position="46"/>
        <end position="115"/>
    </location>
</feature>
<dbReference type="EMBL" id="CAUYUJ010014113">
    <property type="protein sequence ID" value="CAK0837230.1"/>
    <property type="molecule type" value="Genomic_DNA"/>
</dbReference>
<dbReference type="Proteomes" id="UP001189429">
    <property type="component" value="Unassembled WGS sequence"/>
</dbReference>
<name>A0ABN9SXE2_9DINO</name>
<evidence type="ECO:0000256" key="1">
    <source>
        <dbReference type="SAM" id="MobiDB-lite"/>
    </source>
</evidence>
<keyword evidence="3" id="KW-1185">Reference proteome</keyword>
<organism evidence="2 3">
    <name type="scientific">Prorocentrum cordatum</name>
    <dbReference type="NCBI Taxonomy" id="2364126"/>
    <lineage>
        <taxon>Eukaryota</taxon>
        <taxon>Sar</taxon>
        <taxon>Alveolata</taxon>
        <taxon>Dinophyceae</taxon>
        <taxon>Prorocentrales</taxon>
        <taxon>Prorocentraceae</taxon>
        <taxon>Prorocentrum</taxon>
    </lineage>
</organism>
<feature type="region of interest" description="Disordered" evidence="1">
    <location>
        <begin position="212"/>
        <end position="240"/>
    </location>
</feature>
<feature type="region of interest" description="Disordered" evidence="1">
    <location>
        <begin position="316"/>
        <end position="358"/>
    </location>
</feature>
<protein>
    <submittedName>
        <fullName evidence="2">Uncharacterized protein</fullName>
    </submittedName>
</protein>
<feature type="compositionally biased region" description="Low complexity" evidence="1">
    <location>
        <begin position="81"/>
        <end position="96"/>
    </location>
</feature>
<feature type="region of interest" description="Disordered" evidence="1">
    <location>
        <begin position="129"/>
        <end position="177"/>
    </location>
</feature>
<comment type="caution">
    <text evidence="2">The sequence shown here is derived from an EMBL/GenBank/DDBJ whole genome shotgun (WGS) entry which is preliminary data.</text>
</comment>
<evidence type="ECO:0000313" key="2">
    <source>
        <dbReference type="EMBL" id="CAK0837230.1"/>
    </source>
</evidence>
<reference evidence="2" key="1">
    <citation type="submission" date="2023-10" db="EMBL/GenBank/DDBJ databases">
        <authorList>
            <person name="Chen Y."/>
            <person name="Shah S."/>
            <person name="Dougan E. K."/>
            <person name="Thang M."/>
            <person name="Chan C."/>
        </authorList>
    </citation>
    <scope>NUCLEOTIDE SEQUENCE [LARGE SCALE GENOMIC DNA]</scope>
</reference>
<proteinExistence type="predicted"/>
<sequence length="539" mass="57238">MSAQSRRLPRPVSRSSTPAVVLTKQDLALLSAGDLPRCLPFSAPVSLPLSAPASRSAGQPRPRTLQRRARSASSRRIELHPMAPSEPGAPSAPAGANHCRAPPANSGAAASSGGGKPRVTCALLINGSRGAGGAAAEPDRRGLCPGHGRPRGSSPLTRAPGGGLPPSGPAGMRPTALGKPASIKRIDMGALLGPSWSPTSVACMPMPAEMPRPAAHAAEEPPLPGQRREQVHFGAPPRTNSLQGLLQVSGSAAPVAPLPAATSGAAPLQELQDLLSRGWESSDGEEDDAAAALSEGEEAFHYSRYRYRDVAAAQAAECPRPAERHRRGQPNPLRGAQGDARGSGGDPSDDESCSSPWRRCRSPCPAARALVGWSPARAVCSTPVCEEEGQQQEEDQLRRLADALVKFYGLPGAGAVRLKPNTANLVFVDERAWAERQRRGQLDEPPMMWIRGGRVYDFHGDRGTLEEVEHDLLVRQVEDDPGIRDRRRAQGLMPFPFVAVPLKGHWDLEAEDERPPPLGGAPRPENKAEAARRRHWLSA</sequence>
<feature type="region of interest" description="Disordered" evidence="1">
    <location>
        <begin position="509"/>
        <end position="539"/>
    </location>
</feature>
<evidence type="ECO:0000313" key="3">
    <source>
        <dbReference type="Proteomes" id="UP001189429"/>
    </source>
</evidence>
<gene>
    <name evidence="2" type="ORF">PCOR1329_LOCUS33487</name>
</gene>
<feature type="compositionally biased region" description="Low complexity" evidence="1">
    <location>
        <begin position="46"/>
        <end position="57"/>
    </location>
</feature>
<accession>A0ABN9SXE2</accession>